<accession>A0ABN3TJI3</accession>
<feature type="domain" description="N-acetyltransferase" evidence="3">
    <location>
        <begin position="91"/>
        <end position="253"/>
    </location>
</feature>
<keyword evidence="5" id="KW-1185">Reference proteome</keyword>
<dbReference type="PANTHER" id="PTHR43877">
    <property type="entry name" value="AMINOALKYLPHOSPHONATE N-ACETYLTRANSFERASE-RELATED-RELATED"/>
    <property type="match status" value="1"/>
</dbReference>
<sequence>MPTLTAHRTGASLLAGTGDAWTAALIAPDRDLVAWSLPGAAAYGTAPGPEPTEWLTVVGAPEPAADLLRAVLPDLPAPPYGLTVPRGTDLSGLPGMAVAEDTYEYWELMTATRAPQPHPLEDRVRTDDAGMPEITALLTAASPGYAVRPGDPTVQTWATLRTEDGELAAAGALQRRPGTGTAHLASIATAPALRGRGLAAAVTGRLTRDVLEGGEAVCTLSVHSGNASAVRLYRRLGYTTVQEFTSVQLEEDF</sequence>
<evidence type="ECO:0000256" key="1">
    <source>
        <dbReference type="ARBA" id="ARBA00022679"/>
    </source>
</evidence>
<dbReference type="SUPFAM" id="SSF55729">
    <property type="entry name" value="Acyl-CoA N-acyltransferases (Nat)"/>
    <property type="match status" value="1"/>
</dbReference>
<dbReference type="Proteomes" id="UP001500886">
    <property type="component" value="Unassembled WGS sequence"/>
</dbReference>
<evidence type="ECO:0000256" key="2">
    <source>
        <dbReference type="ARBA" id="ARBA00023315"/>
    </source>
</evidence>
<dbReference type="InterPro" id="IPR000182">
    <property type="entry name" value="GNAT_dom"/>
</dbReference>
<reference evidence="4 5" key="1">
    <citation type="journal article" date="2019" name="Int. J. Syst. Evol. Microbiol.">
        <title>The Global Catalogue of Microorganisms (GCM) 10K type strain sequencing project: providing services to taxonomists for standard genome sequencing and annotation.</title>
        <authorList>
            <consortium name="The Broad Institute Genomics Platform"/>
            <consortium name="The Broad Institute Genome Sequencing Center for Infectious Disease"/>
            <person name="Wu L."/>
            <person name="Ma J."/>
        </authorList>
    </citation>
    <scope>NUCLEOTIDE SEQUENCE [LARGE SCALE GENOMIC DNA]</scope>
    <source>
        <strain evidence="4 5">JCM 4542</strain>
    </source>
</reference>
<organism evidence="4 5">
    <name type="scientific">Streptomyces luteosporeus</name>
    <dbReference type="NCBI Taxonomy" id="173856"/>
    <lineage>
        <taxon>Bacteria</taxon>
        <taxon>Bacillati</taxon>
        <taxon>Actinomycetota</taxon>
        <taxon>Actinomycetes</taxon>
        <taxon>Kitasatosporales</taxon>
        <taxon>Streptomycetaceae</taxon>
        <taxon>Streptomyces</taxon>
    </lineage>
</organism>
<proteinExistence type="predicted"/>
<evidence type="ECO:0000313" key="4">
    <source>
        <dbReference type="EMBL" id="GAA2708896.1"/>
    </source>
</evidence>
<evidence type="ECO:0000259" key="3">
    <source>
        <dbReference type="PROSITE" id="PS51186"/>
    </source>
</evidence>
<keyword evidence="2" id="KW-0012">Acyltransferase</keyword>
<dbReference type="InterPro" id="IPR016181">
    <property type="entry name" value="Acyl_CoA_acyltransferase"/>
</dbReference>
<dbReference type="Pfam" id="PF00583">
    <property type="entry name" value="Acetyltransf_1"/>
    <property type="match status" value="1"/>
</dbReference>
<dbReference type="EMBL" id="BAAASL010000002">
    <property type="protein sequence ID" value="GAA2708896.1"/>
    <property type="molecule type" value="Genomic_DNA"/>
</dbReference>
<evidence type="ECO:0000313" key="5">
    <source>
        <dbReference type="Proteomes" id="UP001500886"/>
    </source>
</evidence>
<name>A0ABN3TJI3_9ACTN</name>
<keyword evidence="1" id="KW-0808">Transferase</keyword>
<dbReference type="Gene3D" id="3.40.630.30">
    <property type="match status" value="1"/>
</dbReference>
<dbReference type="InterPro" id="IPR050832">
    <property type="entry name" value="Bact_Acetyltransf"/>
</dbReference>
<dbReference type="RefSeq" id="WP_344433064.1">
    <property type="nucleotide sequence ID" value="NZ_BAAASL010000002.1"/>
</dbReference>
<dbReference type="PROSITE" id="PS51186">
    <property type="entry name" value="GNAT"/>
    <property type="match status" value="1"/>
</dbReference>
<protein>
    <recommendedName>
        <fullName evidence="3">N-acetyltransferase domain-containing protein</fullName>
    </recommendedName>
</protein>
<dbReference type="CDD" id="cd04301">
    <property type="entry name" value="NAT_SF"/>
    <property type="match status" value="1"/>
</dbReference>
<gene>
    <name evidence="4" type="ORF">GCM10010315_06100</name>
</gene>
<comment type="caution">
    <text evidence="4">The sequence shown here is derived from an EMBL/GenBank/DDBJ whole genome shotgun (WGS) entry which is preliminary data.</text>
</comment>